<organism evidence="1 2">
    <name type="scientific">Candidatus Magnetoglobus multicellularis str. Araruama</name>
    <dbReference type="NCBI Taxonomy" id="890399"/>
    <lineage>
        <taxon>Bacteria</taxon>
        <taxon>Pseudomonadati</taxon>
        <taxon>Thermodesulfobacteriota</taxon>
        <taxon>Desulfobacteria</taxon>
        <taxon>Desulfobacterales</taxon>
        <taxon>Desulfobacteraceae</taxon>
        <taxon>Candidatus Magnetoglobus</taxon>
    </lineage>
</organism>
<dbReference type="Proteomes" id="UP000189670">
    <property type="component" value="Unassembled WGS sequence"/>
</dbReference>
<dbReference type="EMBL" id="ATBP01000911">
    <property type="protein sequence ID" value="ETR68557.1"/>
    <property type="molecule type" value="Genomic_DNA"/>
</dbReference>
<proteinExistence type="predicted"/>
<dbReference type="AlphaFoldDB" id="A0A1V1P115"/>
<accession>A0A1V1P115</accession>
<protein>
    <submittedName>
        <fullName evidence="1">Uncharacterized protein</fullName>
    </submittedName>
</protein>
<gene>
    <name evidence="1" type="ORF">OMM_10400</name>
</gene>
<reference evidence="2" key="1">
    <citation type="submission" date="2012-11" db="EMBL/GenBank/DDBJ databases">
        <authorList>
            <person name="Lucero-Rivera Y.E."/>
            <person name="Tovar-Ramirez D."/>
        </authorList>
    </citation>
    <scope>NUCLEOTIDE SEQUENCE [LARGE SCALE GENOMIC DNA]</scope>
    <source>
        <strain evidence="2">Araruama</strain>
    </source>
</reference>
<evidence type="ECO:0000313" key="1">
    <source>
        <dbReference type="EMBL" id="ETR68557.1"/>
    </source>
</evidence>
<sequence>MKISTENLTAYESDILNAGIMTEERIKEIHADALNRKDSIDPEKMMKDHQLFQEQYASPNEIIRIIENQSFWKIIFSEENFSMEPMVKELDFGGSDVIHYKFY</sequence>
<comment type="caution">
    <text evidence="1">The sequence shown here is derived from an EMBL/GenBank/DDBJ whole genome shotgun (WGS) entry which is preliminary data.</text>
</comment>
<name>A0A1V1P115_9BACT</name>
<evidence type="ECO:0000313" key="2">
    <source>
        <dbReference type="Proteomes" id="UP000189670"/>
    </source>
</evidence>